<feature type="compositionally biased region" description="Basic and acidic residues" evidence="1">
    <location>
        <begin position="157"/>
        <end position="174"/>
    </location>
</feature>
<dbReference type="EnsemblPlants" id="Zm00001eb226350_T001">
    <property type="protein sequence ID" value="Zm00001eb226350_P001"/>
    <property type="gene ID" value="Zm00001eb226350"/>
</dbReference>
<accession>A0A804PCT4</accession>
<dbReference type="InParanoid" id="A0A804PCT4"/>
<evidence type="ECO:0000313" key="2">
    <source>
        <dbReference type="EnsemblPlants" id="Zm00001eb226350_P001"/>
    </source>
</evidence>
<proteinExistence type="predicted"/>
<evidence type="ECO:0000256" key="1">
    <source>
        <dbReference type="SAM" id="MobiDB-lite"/>
    </source>
</evidence>
<dbReference type="Proteomes" id="UP000007305">
    <property type="component" value="Chromosome 5"/>
</dbReference>
<protein>
    <submittedName>
        <fullName evidence="2">Uncharacterized protein</fullName>
    </submittedName>
</protein>
<dbReference type="FunCoup" id="A0A804PCT4">
    <property type="interactions" value="473"/>
</dbReference>
<dbReference type="AlphaFoldDB" id="A0A804PCT4"/>
<organism evidence="2 3">
    <name type="scientific">Zea mays</name>
    <name type="common">Maize</name>
    <dbReference type="NCBI Taxonomy" id="4577"/>
    <lineage>
        <taxon>Eukaryota</taxon>
        <taxon>Viridiplantae</taxon>
        <taxon>Streptophyta</taxon>
        <taxon>Embryophyta</taxon>
        <taxon>Tracheophyta</taxon>
        <taxon>Spermatophyta</taxon>
        <taxon>Magnoliopsida</taxon>
        <taxon>Liliopsida</taxon>
        <taxon>Poales</taxon>
        <taxon>Poaceae</taxon>
        <taxon>PACMAD clade</taxon>
        <taxon>Panicoideae</taxon>
        <taxon>Andropogonodae</taxon>
        <taxon>Andropogoneae</taxon>
        <taxon>Tripsacinae</taxon>
        <taxon>Zea</taxon>
    </lineage>
</organism>
<sequence length="230" mass="25601">MRNHDAATTRHPAVEPAQLHFVVWPSALRAVRRTMARERRSHDQLDNESDRANSRSYQEHGVPGGEGQDVGAGHHVPALRVAVHRRLGAHHRAEPFRLQHHAVGAPPLVAAGRVDEHHRRVAALKFTREWWHRHGISSLIGIIRIIIARTYPDRAVVEEEPERGRGGERRERHGLPHGAADNALEVRADAGVVVRPQLRLGRRHQRKREEEDGGGGGGQELEAPHGTAAS</sequence>
<reference evidence="3" key="1">
    <citation type="journal article" date="2009" name="Science">
        <title>The B73 maize genome: complexity, diversity, and dynamics.</title>
        <authorList>
            <person name="Schnable P.S."/>
            <person name="Ware D."/>
            <person name="Fulton R.S."/>
            <person name="Stein J.C."/>
            <person name="Wei F."/>
            <person name="Pasternak S."/>
            <person name="Liang C."/>
            <person name="Zhang J."/>
            <person name="Fulton L."/>
            <person name="Graves T.A."/>
            <person name="Minx P."/>
            <person name="Reily A.D."/>
            <person name="Courtney L."/>
            <person name="Kruchowski S.S."/>
            <person name="Tomlinson C."/>
            <person name="Strong C."/>
            <person name="Delehaunty K."/>
            <person name="Fronick C."/>
            <person name="Courtney B."/>
            <person name="Rock S.M."/>
            <person name="Belter E."/>
            <person name="Du F."/>
            <person name="Kim K."/>
            <person name="Abbott R.M."/>
            <person name="Cotton M."/>
            <person name="Levy A."/>
            <person name="Marchetto P."/>
            <person name="Ochoa K."/>
            <person name="Jackson S.M."/>
            <person name="Gillam B."/>
            <person name="Chen W."/>
            <person name="Yan L."/>
            <person name="Higginbotham J."/>
            <person name="Cardenas M."/>
            <person name="Waligorski J."/>
            <person name="Applebaum E."/>
            <person name="Phelps L."/>
            <person name="Falcone J."/>
            <person name="Kanchi K."/>
            <person name="Thane T."/>
            <person name="Scimone A."/>
            <person name="Thane N."/>
            <person name="Henke J."/>
            <person name="Wang T."/>
            <person name="Ruppert J."/>
            <person name="Shah N."/>
            <person name="Rotter K."/>
            <person name="Hodges J."/>
            <person name="Ingenthron E."/>
            <person name="Cordes M."/>
            <person name="Kohlberg S."/>
            <person name="Sgro J."/>
            <person name="Delgado B."/>
            <person name="Mead K."/>
            <person name="Chinwalla A."/>
            <person name="Leonard S."/>
            <person name="Crouse K."/>
            <person name="Collura K."/>
            <person name="Kudrna D."/>
            <person name="Currie J."/>
            <person name="He R."/>
            <person name="Angelova A."/>
            <person name="Rajasekar S."/>
            <person name="Mueller T."/>
            <person name="Lomeli R."/>
            <person name="Scara G."/>
            <person name="Ko A."/>
            <person name="Delaney K."/>
            <person name="Wissotski M."/>
            <person name="Lopez G."/>
            <person name="Campos D."/>
            <person name="Braidotti M."/>
            <person name="Ashley E."/>
            <person name="Golser W."/>
            <person name="Kim H."/>
            <person name="Lee S."/>
            <person name="Lin J."/>
            <person name="Dujmic Z."/>
            <person name="Kim W."/>
            <person name="Talag J."/>
            <person name="Zuccolo A."/>
            <person name="Fan C."/>
            <person name="Sebastian A."/>
            <person name="Kramer M."/>
            <person name="Spiegel L."/>
            <person name="Nascimento L."/>
            <person name="Zutavern T."/>
            <person name="Miller B."/>
            <person name="Ambroise C."/>
            <person name="Muller S."/>
            <person name="Spooner W."/>
            <person name="Narechania A."/>
            <person name="Ren L."/>
            <person name="Wei S."/>
            <person name="Kumari S."/>
            <person name="Faga B."/>
            <person name="Levy M.J."/>
            <person name="McMahan L."/>
            <person name="Van Buren P."/>
            <person name="Vaughn M.W."/>
            <person name="Ying K."/>
            <person name="Yeh C.-T."/>
            <person name="Emrich S.J."/>
            <person name="Jia Y."/>
            <person name="Kalyanaraman A."/>
            <person name="Hsia A.-P."/>
            <person name="Barbazuk W.B."/>
            <person name="Baucom R.S."/>
            <person name="Brutnell T.P."/>
            <person name="Carpita N.C."/>
            <person name="Chaparro C."/>
            <person name="Chia J.-M."/>
            <person name="Deragon J.-M."/>
            <person name="Estill J.C."/>
            <person name="Fu Y."/>
            <person name="Jeddeloh J.A."/>
            <person name="Han Y."/>
            <person name="Lee H."/>
            <person name="Li P."/>
            <person name="Lisch D.R."/>
            <person name="Liu S."/>
            <person name="Liu Z."/>
            <person name="Nagel D.H."/>
            <person name="McCann M.C."/>
            <person name="SanMiguel P."/>
            <person name="Myers A.M."/>
            <person name="Nettleton D."/>
            <person name="Nguyen J."/>
            <person name="Penning B.W."/>
            <person name="Ponnala L."/>
            <person name="Schneider K.L."/>
            <person name="Schwartz D.C."/>
            <person name="Sharma A."/>
            <person name="Soderlund C."/>
            <person name="Springer N.M."/>
            <person name="Sun Q."/>
            <person name="Wang H."/>
            <person name="Waterman M."/>
            <person name="Westerman R."/>
            <person name="Wolfgruber T.K."/>
            <person name="Yang L."/>
            <person name="Yu Y."/>
            <person name="Zhang L."/>
            <person name="Zhou S."/>
            <person name="Zhu Q."/>
            <person name="Bennetzen J.L."/>
            <person name="Dawe R.K."/>
            <person name="Jiang J."/>
            <person name="Jiang N."/>
            <person name="Presting G.G."/>
            <person name="Wessler S.R."/>
            <person name="Aluru S."/>
            <person name="Martienssen R.A."/>
            <person name="Clifton S.W."/>
            <person name="McCombie W.R."/>
            <person name="Wing R.A."/>
            <person name="Wilson R.K."/>
        </authorList>
    </citation>
    <scope>NUCLEOTIDE SEQUENCE [LARGE SCALE GENOMIC DNA]</scope>
    <source>
        <strain evidence="3">cv. B73</strain>
    </source>
</reference>
<feature type="region of interest" description="Disordered" evidence="1">
    <location>
        <begin position="35"/>
        <end position="72"/>
    </location>
</feature>
<feature type="compositionally biased region" description="Basic and acidic residues" evidence="1">
    <location>
        <begin position="35"/>
        <end position="53"/>
    </location>
</feature>
<evidence type="ECO:0000313" key="3">
    <source>
        <dbReference type="Proteomes" id="UP000007305"/>
    </source>
</evidence>
<feature type="region of interest" description="Disordered" evidence="1">
    <location>
        <begin position="157"/>
        <end position="230"/>
    </location>
</feature>
<reference evidence="2" key="3">
    <citation type="submission" date="2021-05" db="UniProtKB">
        <authorList>
            <consortium name="EnsemblPlants"/>
        </authorList>
    </citation>
    <scope>IDENTIFICATION</scope>
    <source>
        <strain evidence="2">cv. B73</strain>
    </source>
</reference>
<name>A0A804PCT4_MAIZE</name>
<reference evidence="2" key="2">
    <citation type="submission" date="2019-07" db="EMBL/GenBank/DDBJ databases">
        <authorList>
            <person name="Seetharam A."/>
            <person name="Woodhouse M."/>
            <person name="Cannon E."/>
        </authorList>
    </citation>
    <scope>NUCLEOTIDE SEQUENCE [LARGE SCALE GENOMIC DNA]</scope>
    <source>
        <strain evidence="2">cv. B73</strain>
    </source>
</reference>
<keyword evidence="3" id="KW-1185">Reference proteome</keyword>
<dbReference type="Gramene" id="Zm00001eb226350_T001">
    <property type="protein sequence ID" value="Zm00001eb226350_P001"/>
    <property type="gene ID" value="Zm00001eb226350"/>
</dbReference>